<dbReference type="Gene3D" id="1.10.418.10">
    <property type="entry name" value="Calponin-like domain"/>
    <property type="match status" value="1"/>
</dbReference>
<proteinExistence type="predicted"/>
<dbReference type="PROSITE" id="PS50021">
    <property type="entry name" value="CH"/>
    <property type="match status" value="1"/>
</dbReference>
<dbReference type="Proteomes" id="UP001470230">
    <property type="component" value="Unassembled WGS sequence"/>
</dbReference>
<dbReference type="Pfam" id="PF00307">
    <property type="entry name" value="CH"/>
    <property type="match status" value="1"/>
</dbReference>
<sequence length="133" mass="15731">MQWANERLSNYPYIKDISFYGLMLCALLNSYAPEKINYFSLNPKDSKTNIELAEKVMNELNIHVFVDSEEIFKYDNKVDETTLLTQLSTAKNANIRSYIEHELHLPIMNVQCHHKPSNKFRSKRKYQRNVSKQ</sequence>
<evidence type="ECO:0000313" key="2">
    <source>
        <dbReference type="EMBL" id="KAK8878306.1"/>
    </source>
</evidence>
<comment type="caution">
    <text evidence="2">The sequence shown here is derived from an EMBL/GenBank/DDBJ whole genome shotgun (WGS) entry which is preliminary data.</text>
</comment>
<reference evidence="2 3" key="1">
    <citation type="submission" date="2024-04" db="EMBL/GenBank/DDBJ databases">
        <title>Tritrichomonas musculus Genome.</title>
        <authorList>
            <person name="Alves-Ferreira E."/>
            <person name="Grigg M."/>
            <person name="Lorenzi H."/>
            <person name="Galac M."/>
        </authorList>
    </citation>
    <scope>NUCLEOTIDE SEQUENCE [LARGE SCALE GENOMIC DNA]</scope>
    <source>
        <strain evidence="2 3">EAF2021</strain>
    </source>
</reference>
<gene>
    <name evidence="2" type="ORF">M9Y10_005071</name>
</gene>
<name>A0ABR2JLG5_9EUKA</name>
<feature type="domain" description="Calponin-homology (CH)" evidence="1">
    <location>
        <begin position="1"/>
        <end position="92"/>
    </location>
</feature>
<evidence type="ECO:0000259" key="1">
    <source>
        <dbReference type="PROSITE" id="PS50021"/>
    </source>
</evidence>
<dbReference type="SUPFAM" id="SSF47576">
    <property type="entry name" value="Calponin-homology domain, CH-domain"/>
    <property type="match status" value="1"/>
</dbReference>
<evidence type="ECO:0000313" key="3">
    <source>
        <dbReference type="Proteomes" id="UP001470230"/>
    </source>
</evidence>
<dbReference type="InterPro" id="IPR036872">
    <property type="entry name" value="CH_dom_sf"/>
</dbReference>
<dbReference type="InterPro" id="IPR001715">
    <property type="entry name" value="CH_dom"/>
</dbReference>
<dbReference type="EMBL" id="JAPFFF010000011">
    <property type="protein sequence ID" value="KAK8878306.1"/>
    <property type="molecule type" value="Genomic_DNA"/>
</dbReference>
<organism evidence="2 3">
    <name type="scientific">Tritrichomonas musculus</name>
    <dbReference type="NCBI Taxonomy" id="1915356"/>
    <lineage>
        <taxon>Eukaryota</taxon>
        <taxon>Metamonada</taxon>
        <taxon>Parabasalia</taxon>
        <taxon>Tritrichomonadida</taxon>
        <taxon>Tritrichomonadidae</taxon>
        <taxon>Tritrichomonas</taxon>
    </lineage>
</organism>
<keyword evidence="3" id="KW-1185">Reference proteome</keyword>
<protein>
    <recommendedName>
        <fullName evidence="1">Calponin-homology (CH) domain-containing protein</fullName>
    </recommendedName>
</protein>
<accession>A0ABR2JLG5</accession>